<dbReference type="Proteomes" id="UP000507470">
    <property type="component" value="Unassembled WGS sequence"/>
</dbReference>
<dbReference type="SMART" id="SM00181">
    <property type="entry name" value="EGF"/>
    <property type="match status" value="2"/>
</dbReference>
<dbReference type="Gene3D" id="2.10.25.10">
    <property type="entry name" value="Laminin"/>
    <property type="match status" value="2"/>
</dbReference>
<feature type="transmembrane region" description="Helical" evidence="3">
    <location>
        <begin position="106"/>
        <end position="126"/>
    </location>
</feature>
<dbReference type="SUPFAM" id="SSF57196">
    <property type="entry name" value="EGF/Laminin"/>
    <property type="match status" value="2"/>
</dbReference>
<evidence type="ECO:0000259" key="4">
    <source>
        <dbReference type="PROSITE" id="PS50026"/>
    </source>
</evidence>
<accession>A0A6J8C4Y6</accession>
<dbReference type="OrthoDB" id="6076444at2759"/>
<keyword evidence="3" id="KW-0812">Transmembrane</keyword>
<keyword evidence="3" id="KW-1133">Transmembrane helix</keyword>
<comment type="caution">
    <text evidence="1">Lacks conserved residue(s) required for the propagation of feature annotation.</text>
</comment>
<dbReference type="PROSITE" id="PS50026">
    <property type="entry name" value="EGF_3"/>
    <property type="match status" value="2"/>
</dbReference>
<dbReference type="AlphaFoldDB" id="A0A6J8C4Y6"/>
<dbReference type="InterPro" id="IPR051830">
    <property type="entry name" value="NOTCH_homolog"/>
</dbReference>
<keyword evidence="6" id="KW-1185">Reference proteome</keyword>
<dbReference type="PANTHER" id="PTHR24033">
    <property type="entry name" value="EGF-LIKE DOMAIN-CONTAINING PROTEIN"/>
    <property type="match status" value="1"/>
</dbReference>
<evidence type="ECO:0000256" key="2">
    <source>
        <dbReference type="SAM" id="MobiDB-lite"/>
    </source>
</evidence>
<name>A0A6J8C4Y6_MYTCO</name>
<feature type="compositionally biased region" description="Basic residues" evidence="2">
    <location>
        <begin position="63"/>
        <end position="72"/>
    </location>
</feature>
<feature type="domain" description="EGF-like" evidence="4">
    <location>
        <begin position="165"/>
        <end position="201"/>
    </location>
</feature>
<gene>
    <name evidence="5" type="ORF">MCOR_25556</name>
</gene>
<feature type="disulfide bond" evidence="1">
    <location>
        <begin position="191"/>
        <end position="200"/>
    </location>
</feature>
<proteinExistence type="predicted"/>
<sequence>MAVNYKKGLRTYENEKFDRKVTVVGDEDDDQPDYEEIAEYVDNPSEEKRNQNKYTGWNERGKSKSRNSHKKKFENNRNENAKDIDLQLPTKQLVDLKVVSRKWRTACVVSAFVCVGLMSALLWLMLSTKASPCEYVQCLHNGNCSVSGDKAICNCHDGFYGLKCEGTPCVNYSCNNGGTCFLDEFQPKCACKNGFTGDNCTIYVADFEDNMDSMFIQDLNSDHNWKINSNSTDSTGTGPSSAYKGDYYLYFETSLPVSFEAVRGTNFTSDIAIDDIQVLLSSC</sequence>
<protein>
    <recommendedName>
        <fullName evidence="4">EGF-like domain-containing protein</fullName>
    </recommendedName>
</protein>
<dbReference type="EMBL" id="CACVKT020004528">
    <property type="protein sequence ID" value="CAC5390461.1"/>
    <property type="molecule type" value="Genomic_DNA"/>
</dbReference>
<keyword evidence="1" id="KW-0245">EGF-like domain</keyword>
<keyword evidence="3" id="KW-0472">Membrane</keyword>
<feature type="region of interest" description="Disordered" evidence="2">
    <location>
        <begin position="38"/>
        <end position="80"/>
    </location>
</feature>
<evidence type="ECO:0000256" key="3">
    <source>
        <dbReference type="SAM" id="Phobius"/>
    </source>
</evidence>
<reference evidence="5 6" key="1">
    <citation type="submission" date="2020-06" db="EMBL/GenBank/DDBJ databases">
        <authorList>
            <person name="Li R."/>
            <person name="Bekaert M."/>
        </authorList>
    </citation>
    <scope>NUCLEOTIDE SEQUENCE [LARGE SCALE GENOMIC DNA]</scope>
    <source>
        <strain evidence="6">wild</strain>
    </source>
</reference>
<dbReference type="PANTHER" id="PTHR24033:SF151">
    <property type="entry name" value="NOTCH 2"/>
    <property type="match status" value="1"/>
</dbReference>
<organism evidence="5 6">
    <name type="scientific">Mytilus coruscus</name>
    <name type="common">Sea mussel</name>
    <dbReference type="NCBI Taxonomy" id="42192"/>
    <lineage>
        <taxon>Eukaryota</taxon>
        <taxon>Metazoa</taxon>
        <taxon>Spiralia</taxon>
        <taxon>Lophotrochozoa</taxon>
        <taxon>Mollusca</taxon>
        <taxon>Bivalvia</taxon>
        <taxon>Autobranchia</taxon>
        <taxon>Pteriomorphia</taxon>
        <taxon>Mytilida</taxon>
        <taxon>Mytiloidea</taxon>
        <taxon>Mytilidae</taxon>
        <taxon>Mytilinae</taxon>
        <taxon>Mytilus</taxon>
    </lineage>
</organism>
<dbReference type="InterPro" id="IPR000742">
    <property type="entry name" value="EGF"/>
</dbReference>
<evidence type="ECO:0000313" key="5">
    <source>
        <dbReference type="EMBL" id="CAC5390461.1"/>
    </source>
</evidence>
<evidence type="ECO:0000256" key="1">
    <source>
        <dbReference type="PROSITE-ProRule" id="PRU00076"/>
    </source>
</evidence>
<dbReference type="PROSITE" id="PS00022">
    <property type="entry name" value="EGF_1"/>
    <property type="match status" value="1"/>
</dbReference>
<evidence type="ECO:0000313" key="6">
    <source>
        <dbReference type="Proteomes" id="UP000507470"/>
    </source>
</evidence>
<feature type="domain" description="EGF-like" evidence="4">
    <location>
        <begin position="129"/>
        <end position="162"/>
    </location>
</feature>
<dbReference type="PROSITE" id="PS01186">
    <property type="entry name" value="EGF_2"/>
    <property type="match status" value="1"/>
</dbReference>
<keyword evidence="1" id="KW-1015">Disulfide bond</keyword>